<dbReference type="InterPro" id="IPR051104">
    <property type="entry name" value="FAD_monoxygenase"/>
</dbReference>
<evidence type="ECO:0000256" key="4">
    <source>
        <dbReference type="ARBA" id="ARBA00023002"/>
    </source>
</evidence>
<dbReference type="GO" id="GO:0044550">
    <property type="term" value="P:secondary metabolite biosynthetic process"/>
    <property type="evidence" value="ECO:0007669"/>
    <property type="project" value="TreeGrafter"/>
</dbReference>
<organism evidence="7 8">
    <name type="scientific">Lasiosphaeria ovina</name>
    <dbReference type="NCBI Taxonomy" id="92902"/>
    <lineage>
        <taxon>Eukaryota</taxon>
        <taxon>Fungi</taxon>
        <taxon>Dikarya</taxon>
        <taxon>Ascomycota</taxon>
        <taxon>Pezizomycotina</taxon>
        <taxon>Sordariomycetes</taxon>
        <taxon>Sordariomycetidae</taxon>
        <taxon>Sordariales</taxon>
        <taxon>Lasiosphaeriaceae</taxon>
        <taxon>Lasiosphaeria</taxon>
    </lineage>
</organism>
<dbReference type="InterPro" id="IPR036188">
    <property type="entry name" value="FAD/NAD-bd_sf"/>
</dbReference>
<dbReference type="PRINTS" id="PR00420">
    <property type="entry name" value="RNGMNOXGNASE"/>
</dbReference>
<gene>
    <name evidence="7" type="ORF">B0T24DRAFT_524800</name>
</gene>
<dbReference type="SUPFAM" id="SSF54373">
    <property type="entry name" value="FAD-linked reductases, C-terminal domain"/>
    <property type="match status" value="1"/>
</dbReference>
<name>A0AAE0N9U0_9PEZI</name>
<dbReference type="AlphaFoldDB" id="A0AAE0N9U0"/>
<evidence type="ECO:0000256" key="5">
    <source>
        <dbReference type="SAM" id="Phobius"/>
    </source>
</evidence>
<keyword evidence="5" id="KW-0472">Membrane</keyword>
<keyword evidence="5" id="KW-1133">Transmembrane helix</keyword>
<dbReference type="GO" id="GO:0071949">
    <property type="term" value="F:FAD binding"/>
    <property type="evidence" value="ECO:0007669"/>
    <property type="project" value="InterPro"/>
</dbReference>
<evidence type="ECO:0000256" key="1">
    <source>
        <dbReference type="ARBA" id="ARBA00007992"/>
    </source>
</evidence>
<dbReference type="EMBL" id="JAULSN010000003">
    <property type="protein sequence ID" value="KAK3376092.1"/>
    <property type="molecule type" value="Genomic_DNA"/>
</dbReference>
<dbReference type="PANTHER" id="PTHR46720">
    <property type="entry name" value="HYDROXYLASE, PUTATIVE (AFU_ORTHOLOGUE AFUA_3G01460)-RELATED"/>
    <property type="match status" value="1"/>
</dbReference>
<dbReference type="PANTHER" id="PTHR46720:SF3">
    <property type="entry name" value="FAD-BINDING DOMAIN-CONTAINING PROTEIN-RELATED"/>
    <property type="match status" value="1"/>
</dbReference>
<keyword evidence="5" id="KW-0812">Transmembrane</keyword>
<comment type="similarity">
    <text evidence="1">Belongs to the paxM FAD-dependent monooxygenase family.</text>
</comment>
<feature type="transmembrane region" description="Helical" evidence="5">
    <location>
        <begin position="15"/>
        <end position="33"/>
    </location>
</feature>
<keyword evidence="2" id="KW-0285">Flavoprotein</keyword>
<dbReference type="Pfam" id="PF01494">
    <property type="entry name" value="FAD_binding_3"/>
    <property type="match status" value="2"/>
</dbReference>
<evidence type="ECO:0000313" key="7">
    <source>
        <dbReference type="EMBL" id="KAK3376092.1"/>
    </source>
</evidence>
<dbReference type="GO" id="GO:0016491">
    <property type="term" value="F:oxidoreductase activity"/>
    <property type="evidence" value="ECO:0007669"/>
    <property type="project" value="UniProtKB-KW"/>
</dbReference>
<evidence type="ECO:0000313" key="8">
    <source>
        <dbReference type="Proteomes" id="UP001287356"/>
    </source>
</evidence>
<dbReference type="Gene3D" id="3.50.50.60">
    <property type="entry name" value="FAD/NAD(P)-binding domain"/>
    <property type="match status" value="1"/>
</dbReference>
<sequence>MTKHEADTPGHSPGFEIAIIGGGITGVTLALALDRRRIRCTIYEQAAQFRELGAGLGFGSNALRAMRVCDERVLAAYRRVGRHVSGPPSSTTSTGTESKVGAPAGPVWIEFLDGTSPVAARELAPAFTIHAPADGHGAVHRARYLDELVRLLPAGAVRFGKRLHEITQPAGDGKLTMVFSDGTTARADAVVGCDGIKSRTREIVAAGLKNGEEVDARCGYSGKFAYRCLIPMDRVVEDLGEARAREPSLWMGPDRHVLTFPIGPSGPGQLLNLVAFVDSGSRSWPSETSLTLPATREDVVRDFRGFGPNVQRLLGMMQATPDRWGLFDLVDRPLARFNHGRILVIGDAAHASTPHHGSGAGFCTEDVAVLASLLEHLSGGAASLEAAFAALDASRRERCQWLVASSRRSADVMEWREPGFTRGPPDFDAIRRDMETRQSICWDVDMKAMVRAAKEDLQRRINQLQASSELGPQ</sequence>
<keyword evidence="4" id="KW-0560">Oxidoreductase</keyword>
<reference evidence="7" key="2">
    <citation type="submission" date="2023-06" db="EMBL/GenBank/DDBJ databases">
        <authorList>
            <consortium name="Lawrence Berkeley National Laboratory"/>
            <person name="Haridas S."/>
            <person name="Hensen N."/>
            <person name="Bonometti L."/>
            <person name="Westerberg I."/>
            <person name="Brannstrom I.O."/>
            <person name="Guillou S."/>
            <person name="Cros-Aarteil S."/>
            <person name="Calhoun S."/>
            <person name="Kuo A."/>
            <person name="Mondo S."/>
            <person name="Pangilinan J."/>
            <person name="Riley R."/>
            <person name="Labutti K."/>
            <person name="Andreopoulos B."/>
            <person name="Lipzen A."/>
            <person name="Chen C."/>
            <person name="Yanf M."/>
            <person name="Daum C."/>
            <person name="Ng V."/>
            <person name="Clum A."/>
            <person name="Steindorff A."/>
            <person name="Ohm R."/>
            <person name="Martin F."/>
            <person name="Silar P."/>
            <person name="Natvig D."/>
            <person name="Lalanne C."/>
            <person name="Gautier V."/>
            <person name="Ament-Velasquez S.L."/>
            <person name="Kruys A."/>
            <person name="Hutchinson M.I."/>
            <person name="Powell A.J."/>
            <person name="Barry K."/>
            <person name="Miller A.N."/>
            <person name="Grigoriev I.V."/>
            <person name="Debuchy R."/>
            <person name="Gladieux P."/>
            <person name="Thoren M.H."/>
            <person name="Johannesson H."/>
        </authorList>
    </citation>
    <scope>NUCLEOTIDE SEQUENCE</scope>
    <source>
        <strain evidence="7">CBS 958.72</strain>
    </source>
</reference>
<feature type="domain" description="FAD-binding" evidence="6">
    <location>
        <begin position="325"/>
        <end position="384"/>
    </location>
</feature>
<dbReference type="InterPro" id="IPR002938">
    <property type="entry name" value="FAD-bd"/>
</dbReference>
<comment type="caution">
    <text evidence="7">The sequence shown here is derived from an EMBL/GenBank/DDBJ whole genome shotgun (WGS) entry which is preliminary data.</text>
</comment>
<reference evidence="7" key="1">
    <citation type="journal article" date="2023" name="Mol. Phylogenet. Evol.">
        <title>Genome-scale phylogeny and comparative genomics of the fungal order Sordariales.</title>
        <authorList>
            <person name="Hensen N."/>
            <person name="Bonometti L."/>
            <person name="Westerberg I."/>
            <person name="Brannstrom I.O."/>
            <person name="Guillou S."/>
            <person name="Cros-Aarteil S."/>
            <person name="Calhoun S."/>
            <person name="Haridas S."/>
            <person name="Kuo A."/>
            <person name="Mondo S."/>
            <person name="Pangilinan J."/>
            <person name="Riley R."/>
            <person name="LaButti K."/>
            <person name="Andreopoulos B."/>
            <person name="Lipzen A."/>
            <person name="Chen C."/>
            <person name="Yan M."/>
            <person name="Daum C."/>
            <person name="Ng V."/>
            <person name="Clum A."/>
            <person name="Steindorff A."/>
            <person name="Ohm R.A."/>
            <person name="Martin F."/>
            <person name="Silar P."/>
            <person name="Natvig D.O."/>
            <person name="Lalanne C."/>
            <person name="Gautier V."/>
            <person name="Ament-Velasquez S.L."/>
            <person name="Kruys A."/>
            <person name="Hutchinson M.I."/>
            <person name="Powell A.J."/>
            <person name="Barry K."/>
            <person name="Miller A.N."/>
            <person name="Grigoriev I.V."/>
            <person name="Debuchy R."/>
            <person name="Gladieux P."/>
            <person name="Hiltunen Thoren M."/>
            <person name="Johannesson H."/>
        </authorList>
    </citation>
    <scope>NUCLEOTIDE SEQUENCE</scope>
    <source>
        <strain evidence="7">CBS 958.72</strain>
    </source>
</reference>
<proteinExistence type="inferred from homology"/>
<evidence type="ECO:0000256" key="2">
    <source>
        <dbReference type="ARBA" id="ARBA00022630"/>
    </source>
</evidence>
<feature type="domain" description="FAD-binding" evidence="6">
    <location>
        <begin position="16"/>
        <end position="208"/>
    </location>
</feature>
<accession>A0AAE0N9U0</accession>
<protein>
    <recommendedName>
        <fullName evidence="6">FAD-binding domain-containing protein</fullName>
    </recommendedName>
</protein>
<keyword evidence="3" id="KW-0274">FAD</keyword>
<dbReference type="Proteomes" id="UP001287356">
    <property type="component" value="Unassembled WGS sequence"/>
</dbReference>
<evidence type="ECO:0000256" key="3">
    <source>
        <dbReference type="ARBA" id="ARBA00022827"/>
    </source>
</evidence>
<dbReference type="SUPFAM" id="SSF51905">
    <property type="entry name" value="FAD/NAD(P)-binding domain"/>
    <property type="match status" value="1"/>
</dbReference>
<keyword evidence="8" id="KW-1185">Reference proteome</keyword>
<evidence type="ECO:0000259" key="6">
    <source>
        <dbReference type="Pfam" id="PF01494"/>
    </source>
</evidence>